<feature type="transmembrane region" description="Helical" evidence="1">
    <location>
        <begin position="90"/>
        <end position="115"/>
    </location>
</feature>
<feature type="transmembrane region" description="Helical" evidence="1">
    <location>
        <begin position="6"/>
        <end position="25"/>
    </location>
</feature>
<dbReference type="VEuPathDB" id="MicrosporidiaDB:NBO_46g0005"/>
<evidence type="ECO:0000313" key="3">
    <source>
        <dbReference type="Proteomes" id="UP000016927"/>
    </source>
</evidence>
<feature type="transmembrane region" description="Helical" evidence="1">
    <location>
        <begin position="205"/>
        <end position="228"/>
    </location>
</feature>
<keyword evidence="1" id="KW-1133">Transmembrane helix</keyword>
<feature type="transmembrane region" description="Helical" evidence="1">
    <location>
        <begin position="127"/>
        <end position="145"/>
    </location>
</feature>
<feature type="transmembrane region" description="Helical" evidence="1">
    <location>
        <begin position="50"/>
        <end position="70"/>
    </location>
</feature>
<accession>R0MII7</accession>
<protein>
    <submittedName>
        <fullName evidence="2">Uncharacterized protein</fullName>
    </submittedName>
</protein>
<sequence>MELALTPMTFIIGLFFTITHVLLFLKKVIKSTSSFTLEESPIHVIRKRRLLILFKVITLIGLITFFGFGLKVDHPVLYRSVKITGNHLLLAYLDVFNTVLLKSMVFLSSSMMIPLLYKFPDTRVKSIMFYSVIRLLIYPSFLIYFSRFNYFRFFFTDLIELSESVLLILIFISLLQKIKRHKTSGNLFEQYESIYIYRRCKSSCLLCMTWITFRSRVLLYFGIIKYWASTFKVFNGLLNDF</sequence>
<keyword evidence="1" id="KW-0812">Transmembrane</keyword>
<dbReference type="HOGENOM" id="CLU_1152058_0_0_1"/>
<reference evidence="2 3" key="1">
    <citation type="journal article" date="2013" name="BMC Genomics">
        <title>Comparative genomics of parasitic silkworm microsporidia reveal an association between genome expansion and host adaptation.</title>
        <authorList>
            <person name="Pan G."/>
            <person name="Xu J."/>
            <person name="Li T."/>
            <person name="Xia Q."/>
            <person name="Liu S.L."/>
            <person name="Zhang G."/>
            <person name="Li S."/>
            <person name="Li C."/>
            <person name="Liu H."/>
            <person name="Yang L."/>
            <person name="Liu T."/>
            <person name="Zhang X."/>
            <person name="Wu Z."/>
            <person name="Fan W."/>
            <person name="Dang X."/>
            <person name="Xiang H."/>
            <person name="Tao M."/>
            <person name="Li Y."/>
            <person name="Hu J."/>
            <person name="Li Z."/>
            <person name="Lin L."/>
            <person name="Luo J."/>
            <person name="Geng L."/>
            <person name="Wang L."/>
            <person name="Long M."/>
            <person name="Wan Y."/>
            <person name="He N."/>
            <person name="Zhang Z."/>
            <person name="Lu C."/>
            <person name="Keeling P.J."/>
            <person name="Wang J."/>
            <person name="Xiang Z."/>
            <person name="Zhou Z."/>
        </authorList>
    </citation>
    <scope>NUCLEOTIDE SEQUENCE [LARGE SCALE GENOMIC DNA]</scope>
    <source>
        <strain evidence="3">CQ1 / CVCC 102059</strain>
    </source>
</reference>
<dbReference type="OrthoDB" id="10538624at2759"/>
<organism evidence="2 3">
    <name type="scientific">Nosema bombycis (strain CQ1 / CVCC 102059)</name>
    <name type="common">Microsporidian parasite</name>
    <name type="synonym">Pebrine of silkworm</name>
    <dbReference type="NCBI Taxonomy" id="578461"/>
    <lineage>
        <taxon>Eukaryota</taxon>
        <taxon>Fungi</taxon>
        <taxon>Fungi incertae sedis</taxon>
        <taxon>Microsporidia</taxon>
        <taxon>Nosematidae</taxon>
        <taxon>Nosema</taxon>
    </lineage>
</organism>
<dbReference type="Proteomes" id="UP000016927">
    <property type="component" value="Unassembled WGS sequence"/>
</dbReference>
<evidence type="ECO:0000313" key="2">
    <source>
        <dbReference type="EMBL" id="EOB13970.1"/>
    </source>
</evidence>
<keyword evidence="3" id="KW-1185">Reference proteome</keyword>
<proteinExistence type="predicted"/>
<evidence type="ECO:0000256" key="1">
    <source>
        <dbReference type="SAM" id="Phobius"/>
    </source>
</evidence>
<keyword evidence="1" id="KW-0472">Membrane</keyword>
<dbReference type="EMBL" id="KB908954">
    <property type="protein sequence ID" value="EOB13970.1"/>
    <property type="molecule type" value="Genomic_DNA"/>
</dbReference>
<name>R0MII7_NOSB1</name>
<dbReference type="AlphaFoldDB" id="R0MII7"/>
<gene>
    <name evidence="2" type="ORF">NBO_46g0005</name>
</gene>
<feature type="transmembrane region" description="Helical" evidence="1">
    <location>
        <begin position="151"/>
        <end position="175"/>
    </location>
</feature>
<dbReference type="OMA" id="TWITFRS"/>